<feature type="chain" id="PRO_5043318152" evidence="1">
    <location>
        <begin position="20"/>
        <end position="385"/>
    </location>
</feature>
<keyword evidence="1" id="KW-0732">Signal</keyword>
<proteinExistence type="predicted"/>
<reference evidence="2 3" key="1">
    <citation type="submission" date="2023-03" db="EMBL/GenBank/DDBJ databases">
        <title>Genome insight into feeding habits of ladybird beetles.</title>
        <authorList>
            <person name="Li H.-S."/>
            <person name="Huang Y.-H."/>
            <person name="Pang H."/>
        </authorList>
    </citation>
    <scope>NUCLEOTIDE SEQUENCE [LARGE SCALE GENOMIC DNA]</scope>
    <source>
        <strain evidence="2">SYSU_2023b</strain>
        <tissue evidence="2">Whole body</tissue>
    </source>
</reference>
<evidence type="ECO:0000313" key="2">
    <source>
        <dbReference type="EMBL" id="KAK9875486.1"/>
    </source>
</evidence>
<accession>A0AAW1TV95</accession>
<protein>
    <submittedName>
        <fullName evidence="2">Uncharacterized protein</fullName>
    </submittedName>
</protein>
<comment type="caution">
    <text evidence="2">The sequence shown here is derived from an EMBL/GenBank/DDBJ whole genome shotgun (WGS) entry which is preliminary data.</text>
</comment>
<dbReference type="AlphaFoldDB" id="A0AAW1TV95"/>
<feature type="signal peptide" evidence="1">
    <location>
        <begin position="1"/>
        <end position="19"/>
    </location>
</feature>
<gene>
    <name evidence="2" type="ORF">WA026_007878</name>
</gene>
<dbReference type="Proteomes" id="UP001431783">
    <property type="component" value="Unassembled WGS sequence"/>
</dbReference>
<name>A0AAW1TV95_9CUCU</name>
<sequence>MRITACICLIFILIEVTQAEGLRLQKRSLCASNCRNKCGDDTCYSKCESSCSNPCNRRCSNSENCQPDPQECPEVPVERKSTILPQVRPSETITKNLNGLHNTNNVDINPNITMTNTISNINNISVPINVTSMNVNTIRVTSTDSRTTDTNITSSPINCSGNRRRTEGCSENRRRIVIVPYPFNTQLNPKVQEVIPPVQAQRIQTVVRQPILVAPPVRQNIITHQFLPPVQRQEMVMPIPVPTPVQAPEYLQSVIKPQIITIPQPVSMAQEQKFMWIPQQQMISQQEFIPQQQNILSMPAPRPCSSSLPNQPCSGQAPLYYNTPCGTSDCMNRYPYVMTVPYYFDNFGNGLPNIGNANQYLLNAGMKENQFQYQNKPDFKDLNKL</sequence>
<dbReference type="EMBL" id="JARQZJ010000033">
    <property type="protein sequence ID" value="KAK9875486.1"/>
    <property type="molecule type" value="Genomic_DNA"/>
</dbReference>
<organism evidence="2 3">
    <name type="scientific">Henosepilachna vigintioctopunctata</name>
    <dbReference type="NCBI Taxonomy" id="420089"/>
    <lineage>
        <taxon>Eukaryota</taxon>
        <taxon>Metazoa</taxon>
        <taxon>Ecdysozoa</taxon>
        <taxon>Arthropoda</taxon>
        <taxon>Hexapoda</taxon>
        <taxon>Insecta</taxon>
        <taxon>Pterygota</taxon>
        <taxon>Neoptera</taxon>
        <taxon>Endopterygota</taxon>
        <taxon>Coleoptera</taxon>
        <taxon>Polyphaga</taxon>
        <taxon>Cucujiformia</taxon>
        <taxon>Coccinelloidea</taxon>
        <taxon>Coccinellidae</taxon>
        <taxon>Epilachninae</taxon>
        <taxon>Epilachnini</taxon>
        <taxon>Henosepilachna</taxon>
    </lineage>
</organism>
<keyword evidence="3" id="KW-1185">Reference proteome</keyword>
<evidence type="ECO:0000313" key="3">
    <source>
        <dbReference type="Proteomes" id="UP001431783"/>
    </source>
</evidence>
<evidence type="ECO:0000256" key="1">
    <source>
        <dbReference type="SAM" id="SignalP"/>
    </source>
</evidence>